<dbReference type="OrthoDB" id="10054521at2759"/>
<name>A0A9N8H725_9STRA</name>
<dbReference type="Proteomes" id="UP001153069">
    <property type="component" value="Unassembled WGS sequence"/>
</dbReference>
<sequence length="232" mass="26415">MQTSGHSTLADKIATEHKHSTIEDMVADDNIREELVEWRMQSGLTVDELVLIQPTYQYQFRYESRQARSARRRFLAIIAKMQQLVEELKASAPEGAISYGDVPDAVVKDLEEDIRKFAFTFRNGNISKYYGGAASPYDVIPHWGWTLIESTGMFPRTRRSPMGWTVGDMKDFNKQIDAFEATLPSSGCEQVRMLVGKLRHAASGKRNPEHSLYVDDDSEYEDIEYDCTSGRS</sequence>
<gene>
    <name evidence="1" type="ORF">SEMRO_129_G061440.1</name>
</gene>
<comment type="caution">
    <text evidence="1">The sequence shown here is derived from an EMBL/GenBank/DDBJ whole genome shotgun (WGS) entry which is preliminary data.</text>
</comment>
<evidence type="ECO:0000313" key="2">
    <source>
        <dbReference type="Proteomes" id="UP001153069"/>
    </source>
</evidence>
<protein>
    <submittedName>
        <fullName evidence="1">Uncharacterized protein</fullName>
    </submittedName>
</protein>
<organism evidence="1 2">
    <name type="scientific">Seminavis robusta</name>
    <dbReference type="NCBI Taxonomy" id="568900"/>
    <lineage>
        <taxon>Eukaryota</taxon>
        <taxon>Sar</taxon>
        <taxon>Stramenopiles</taxon>
        <taxon>Ochrophyta</taxon>
        <taxon>Bacillariophyta</taxon>
        <taxon>Bacillariophyceae</taxon>
        <taxon>Bacillariophycidae</taxon>
        <taxon>Naviculales</taxon>
        <taxon>Naviculaceae</taxon>
        <taxon>Seminavis</taxon>
    </lineage>
</organism>
<dbReference type="AlphaFoldDB" id="A0A9N8H725"/>
<dbReference type="EMBL" id="CAICTM010000128">
    <property type="protein sequence ID" value="CAB9502152.1"/>
    <property type="molecule type" value="Genomic_DNA"/>
</dbReference>
<accession>A0A9N8H725</accession>
<reference evidence="1" key="1">
    <citation type="submission" date="2020-06" db="EMBL/GenBank/DDBJ databases">
        <authorList>
            <consortium name="Plant Systems Biology data submission"/>
        </authorList>
    </citation>
    <scope>NUCLEOTIDE SEQUENCE</scope>
    <source>
        <strain evidence="1">D6</strain>
    </source>
</reference>
<proteinExistence type="predicted"/>
<evidence type="ECO:0000313" key="1">
    <source>
        <dbReference type="EMBL" id="CAB9502152.1"/>
    </source>
</evidence>
<keyword evidence="2" id="KW-1185">Reference proteome</keyword>